<feature type="domain" description="Late nodulin" evidence="2">
    <location>
        <begin position="1"/>
        <end position="54"/>
    </location>
</feature>
<comment type="caution">
    <text evidence="3">The sequence shown here is derived from an EMBL/GenBank/DDBJ whole genome shotgun (WGS) entry which is preliminary data.</text>
</comment>
<evidence type="ECO:0000256" key="1">
    <source>
        <dbReference type="SAM" id="SignalP"/>
    </source>
</evidence>
<keyword evidence="1" id="KW-0732">Signal</keyword>
<dbReference type="InterPro" id="IPR009810">
    <property type="entry name" value="Nodulin_late_dom"/>
</dbReference>
<name>A0A396JLM1_MEDTR</name>
<feature type="chain" id="PRO_5017447132" evidence="1">
    <location>
        <begin position="25"/>
        <end position="71"/>
    </location>
</feature>
<evidence type="ECO:0000313" key="3">
    <source>
        <dbReference type="EMBL" id="RHN79159.1"/>
    </source>
</evidence>
<accession>A0A396JLM1</accession>
<dbReference type="Proteomes" id="UP000265566">
    <property type="component" value="Chromosome 1"/>
</dbReference>
<evidence type="ECO:0000259" key="2">
    <source>
        <dbReference type="Pfam" id="PF07127"/>
    </source>
</evidence>
<dbReference type="GO" id="GO:0046872">
    <property type="term" value="F:metal ion binding"/>
    <property type="evidence" value="ECO:0007669"/>
    <property type="project" value="InterPro"/>
</dbReference>
<dbReference type="EMBL" id="PSQE01000001">
    <property type="protein sequence ID" value="RHN79159.1"/>
    <property type="molecule type" value="Genomic_DNA"/>
</dbReference>
<feature type="signal peptide" evidence="1">
    <location>
        <begin position="1"/>
        <end position="24"/>
    </location>
</feature>
<sequence>MSQISYFLKALLIFFSLFLVEINGEVKPCTYNIDCPLSMCPSPEIPKCVNSICECKQFIIDSAAFQAYLHD</sequence>
<gene>
    <name evidence="3" type="ORF">MtrunA17_Chr1g0174031</name>
</gene>
<reference evidence="4" key="1">
    <citation type="journal article" date="2018" name="Nat. Plants">
        <title>Whole-genome landscape of Medicago truncatula symbiotic genes.</title>
        <authorList>
            <person name="Pecrix Y."/>
            <person name="Staton S.E."/>
            <person name="Sallet E."/>
            <person name="Lelandais-Briere C."/>
            <person name="Moreau S."/>
            <person name="Carrere S."/>
            <person name="Blein T."/>
            <person name="Jardinaud M.F."/>
            <person name="Latrasse D."/>
            <person name="Zouine M."/>
            <person name="Zahm M."/>
            <person name="Kreplak J."/>
            <person name="Mayjonade B."/>
            <person name="Satge C."/>
            <person name="Perez M."/>
            <person name="Cauet S."/>
            <person name="Marande W."/>
            <person name="Chantry-Darmon C."/>
            <person name="Lopez-Roques C."/>
            <person name="Bouchez O."/>
            <person name="Berard A."/>
            <person name="Debelle F."/>
            <person name="Munos S."/>
            <person name="Bendahmane A."/>
            <person name="Berges H."/>
            <person name="Niebel A."/>
            <person name="Buitink J."/>
            <person name="Frugier F."/>
            <person name="Benhamed M."/>
            <person name="Crespi M."/>
            <person name="Gouzy J."/>
            <person name="Gamas P."/>
        </authorList>
    </citation>
    <scope>NUCLEOTIDE SEQUENCE [LARGE SCALE GENOMIC DNA]</scope>
    <source>
        <strain evidence="4">cv. Jemalong A17</strain>
    </source>
</reference>
<dbReference type="Gramene" id="rna2885">
    <property type="protein sequence ID" value="RHN79159.1"/>
    <property type="gene ID" value="gene2885"/>
</dbReference>
<dbReference type="AlphaFoldDB" id="A0A396JLM1"/>
<proteinExistence type="predicted"/>
<evidence type="ECO:0000313" key="4">
    <source>
        <dbReference type="Proteomes" id="UP000265566"/>
    </source>
</evidence>
<organism evidence="3 4">
    <name type="scientific">Medicago truncatula</name>
    <name type="common">Barrel medic</name>
    <name type="synonym">Medicago tribuloides</name>
    <dbReference type="NCBI Taxonomy" id="3880"/>
    <lineage>
        <taxon>Eukaryota</taxon>
        <taxon>Viridiplantae</taxon>
        <taxon>Streptophyta</taxon>
        <taxon>Embryophyta</taxon>
        <taxon>Tracheophyta</taxon>
        <taxon>Spermatophyta</taxon>
        <taxon>Magnoliopsida</taxon>
        <taxon>eudicotyledons</taxon>
        <taxon>Gunneridae</taxon>
        <taxon>Pentapetalae</taxon>
        <taxon>rosids</taxon>
        <taxon>fabids</taxon>
        <taxon>Fabales</taxon>
        <taxon>Fabaceae</taxon>
        <taxon>Papilionoideae</taxon>
        <taxon>50 kb inversion clade</taxon>
        <taxon>NPAAA clade</taxon>
        <taxon>Hologalegina</taxon>
        <taxon>IRL clade</taxon>
        <taxon>Trifolieae</taxon>
        <taxon>Medicago</taxon>
    </lineage>
</organism>
<protein>
    <submittedName>
        <fullName evidence="3">Putative Late nodulin</fullName>
    </submittedName>
</protein>
<dbReference type="Pfam" id="PF07127">
    <property type="entry name" value="Nodulin_late"/>
    <property type="match status" value="1"/>
</dbReference>